<proteinExistence type="predicted"/>
<feature type="chain" id="PRO_5043697300" evidence="2">
    <location>
        <begin position="31"/>
        <end position="99"/>
    </location>
</feature>
<name>A0AAV5KMY0_9ROSI</name>
<organism evidence="3 4">
    <name type="scientific">Rubroshorea leprosula</name>
    <dbReference type="NCBI Taxonomy" id="152421"/>
    <lineage>
        <taxon>Eukaryota</taxon>
        <taxon>Viridiplantae</taxon>
        <taxon>Streptophyta</taxon>
        <taxon>Embryophyta</taxon>
        <taxon>Tracheophyta</taxon>
        <taxon>Spermatophyta</taxon>
        <taxon>Magnoliopsida</taxon>
        <taxon>eudicotyledons</taxon>
        <taxon>Gunneridae</taxon>
        <taxon>Pentapetalae</taxon>
        <taxon>rosids</taxon>
        <taxon>malvids</taxon>
        <taxon>Malvales</taxon>
        <taxon>Dipterocarpaceae</taxon>
        <taxon>Rubroshorea</taxon>
    </lineage>
</organism>
<accession>A0AAV5KMY0</accession>
<gene>
    <name evidence="3" type="ORF">SLEP1_g35206</name>
</gene>
<keyword evidence="2" id="KW-0732">Signal</keyword>
<evidence type="ECO:0000256" key="1">
    <source>
        <dbReference type="SAM" id="Phobius"/>
    </source>
</evidence>
<evidence type="ECO:0000256" key="2">
    <source>
        <dbReference type="SAM" id="SignalP"/>
    </source>
</evidence>
<dbReference type="EMBL" id="BPVZ01000070">
    <property type="protein sequence ID" value="GKV25823.1"/>
    <property type="molecule type" value="Genomic_DNA"/>
</dbReference>
<protein>
    <submittedName>
        <fullName evidence="3">Uncharacterized protein</fullName>
    </submittedName>
</protein>
<keyword evidence="1" id="KW-0812">Transmembrane</keyword>
<sequence>MEAGPQQGITRQEPGVPMLIMWITLQAVEAALDVTLVPVSMPQVAMAPAPLATIVEIGLCVPFSNKGSFVCLEKFGVYVGVSSCFVAVVRIVFLSLITE</sequence>
<feature type="signal peptide" evidence="2">
    <location>
        <begin position="1"/>
        <end position="30"/>
    </location>
</feature>
<evidence type="ECO:0000313" key="3">
    <source>
        <dbReference type="EMBL" id="GKV25823.1"/>
    </source>
</evidence>
<dbReference type="AlphaFoldDB" id="A0AAV5KMY0"/>
<feature type="transmembrane region" description="Helical" evidence="1">
    <location>
        <begin position="75"/>
        <end position="97"/>
    </location>
</feature>
<comment type="caution">
    <text evidence="3">The sequence shown here is derived from an EMBL/GenBank/DDBJ whole genome shotgun (WGS) entry which is preliminary data.</text>
</comment>
<keyword evidence="1" id="KW-1133">Transmembrane helix</keyword>
<dbReference type="Proteomes" id="UP001054252">
    <property type="component" value="Unassembled WGS sequence"/>
</dbReference>
<keyword evidence="1" id="KW-0472">Membrane</keyword>
<reference evidence="3 4" key="1">
    <citation type="journal article" date="2021" name="Commun. Biol.">
        <title>The genome of Shorea leprosula (Dipterocarpaceae) highlights the ecological relevance of drought in aseasonal tropical rainforests.</title>
        <authorList>
            <person name="Ng K.K.S."/>
            <person name="Kobayashi M.J."/>
            <person name="Fawcett J.A."/>
            <person name="Hatakeyama M."/>
            <person name="Paape T."/>
            <person name="Ng C.H."/>
            <person name="Ang C.C."/>
            <person name="Tnah L.H."/>
            <person name="Lee C.T."/>
            <person name="Nishiyama T."/>
            <person name="Sese J."/>
            <person name="O'Brien M.J."/>
            <person name="Copetti D."/>
            <person name="Mohd Noor M.I."/>
            <person name="Ong R.C."/>
            <person name="Putra M."/>
            <person name="Sireger I.Z."/>
            <person name="Indrioko S."/>
            <person name="Kosugi Y."/>
            <person name="Izuno A."/>
            <person name="Isagi Y."/>
            <person name="Lee S.L."/>
            <person name="Shimizu K.K."/>
        </authorList>
    </citation>
    <scope>NUCLEOTIDE SEQUENCE [LARGE SCALE GENOMIC DNA]</scope>
    <source>
        <strain evidence="3">214</strain>
    </source>
</reference>
<evidence type="ECO:0000313" key="4">
    <source>
        <dbReference type="Proteomes" id="UP001054252"/>
    </source>
</evidence>
<keyword evidence="4" id="KW-1185">Reference proteome</keyword>